<dbReference type="OrthoDB" id="1524454at2"/>
<keyword evidence="3" id="KW-1185">Reference proteome</keyword>
<sequence>MDWISAINLNTKNFKAEFGDCTPEQLLFKPSDQTWSIAENMHHLIVFNQSYFPIFSQLIAKTFIPSWSSRFSYINNLFGNLILNAVREDRNKRIKTFPKWEPVNLFPDQDIFTLFTIHQSELAEWIQKLEPLLGKDKIIHSPANKLISYSLDKAIEIIVTHEKRHLNQAMEVKKHFK</sequence>
<proteinExistence type="predicted"/>
<feature type="domain" description="DinB-like" evidence="1">
    <location>
        <begin position="11"/>
        <end position="169"/>
    </location>
</feature>
<evidence type="ECO:0000313" key="2">
    <source>
        <dbReference type="EMBL" id="KEO73868.1"/>
    </source>
</evidence>
<dbReference type="Pfam" id="PF12867">
    <property type="entry name" value="DinB_2"/>
    <property type="match status" value="1"/>
</dbReference>
<dbReference type="InterPro" id="IPR024775">
    <property type="entry name" value="DinB-like"/>
</dbReference>
<evidence type="ECO:0000313" key="3">
    <source>
        <dbReference type="Proteomes" id="UP000027821"/>
    </source>
</evidence>
<dbReference type="EMBL" id="JMIH01000018">
    <property type="protein sequence ID" value="KEO73868.1"/>
    <property type="molecule type" value="Genomic_DNA"/>
</dbReference>
<reference evidence="2 3" key="1">
    <citation type="submission" date="2014-04" db="EMBL/GenBank/DDBJ databases">
        <title>Characterization and application of a salt tolerant electro-active bacterium.</title>
        <authorList>
            <person name="Yang L."/>
            <person name="Wei S."/>
            <person name="Tay Q.X.M."/>
        </authorList>
    </citation>
    <scope>NUCLEOTIDE SEQUENCE [LARGE SCALE GENOMIC DNA]</scope>
    <source>
        <strain evidence="2 3">LY1</strain>
    </source>
</reference>
<organism evidence="2 3">
    <name type="scientific">Anditalea andensis</name>
    <dbReference type="NCBI Taxonomy" id="1048983"/>
    <lineage>
        <taxon>Bacteria</taxon>
        <taxon>Pseudomonadati</taxon>
        <taxon>Bacteroidota</taxon>
        <taxon>Cytophagia</taxon>
        <taxon>Cytophagales</taxon>
        <taxon>Cytophagaceae</taxon>
        <taxon>Anditalea</taxon>
    </lineage>
</organism>
<dbReference type="InterPro" id="IPR034660">
    <property type="entry name" value="DinB/YfiT-like"/>
</dbReference>
<accession>A0A074L1W4</accession>
<dbReference type="eggNOG" id="ENOG502ZUMN">
    <property type="taxonomic scope" value="Bacteria"/>
</dbReference>
<dbReference type="Gene3D" id="1.20.120.450">
    <property type="entry name" value="dinb family like domain"/>
    <property type="match status" value="1"/>
</dbReference>
<dbReference type="RefSeq" id="WP_035073912.1">
    <property type="nucleotide sequence ID" value="NZ_JMIH01000018.1"/>
</dbReference>
<dbReference type="Proteomes" id="UP000027821">
    <property type="component" value="Unassembled WGS sequence"/>
</dbReference>
<comment type="caution">
    <text evidence="2">The sequence shown here is derived from an EMBL/GenBank/DDBJ whole genome shotgun (WGS) entry which is preliminary data.</text>
</comment>
<name>A0A074L1W4_9BACT</name>
<dbReference type="AlphaFoldDB" id="A0A074L1W4"/>
<evidence type="ECO:0000259" key="1">
    <source>
        <dbReference type="Pfam" id="PF12867"/>
    </source>
</evidence>
<dbReference type="SUPFAM" id="SSF109854">
    <property type="entry name" value="DinB/YfiT-like putative metalloenzymes"/>
    <property type="match status" value="1"/>
</dbReference>
<gene>
    <name evidence="2" type="ORF">EL17_10225</name>
</gene>
<protein>
    <recommendedName>
        <fullName evidence="1">DinB-like domain-containing protein</fullName>
    </recommendedName>
</protein>